<dbReference type="GO" id="GO:0005737">
    <property type="term" value="C:cytoplasm"/>
    <property type="evidence" value="ECO:0007669"/>
    <property type="project" value="TreeGrafter"/>
</dbReference>
<dbReference type="SUPFAM" id="SSF81383">
    <property type="entry name" value="F-box domain"/>
    <property type="match status" value="1"/>
</dbReference>
<feature type="region of interest" description="Disordered" evidence="6">
    <location>
        <begin position="1"/>
        <end position="23"/>
    </location>
</feature>
<dbReference type="SMART" id="SM00558">
    <property type="entry name" value="JmjC"/>
    <property type="match status" value="1"/>
</dbReference>
<dbReference type="Gene3D" id="1.20.1280.50">
    <property type="match status" value="1"/>
</dbReference>
<keyword evidence="3" id="KW-0560">Oxidoreductase</keyword>
<dbReference type="PROSITE" id="PS51184">
    <property type="entry name" value="JMJC"/>
    <property type="match status" value="1"/>
</dbReference>
<keyword evidence="4" id="KW-0408">Iron</keyword>
<dbReference type="InterPro" id="IPR001810">
    <property type="entry name" value="F-box_dom"/>
</dbReference>
<dbReference type="Gene3D" id="2.60.120.650">
    <property type="entry name" value="Cupin"/>
    <property type="match status" value="1"/>
</dbReference>
<proteinExistence type="predicted"/>
<feature type="domain" description="JmjC" evidence="7">
    <location>
        <begin position="249"/>
        <end position="409"/>
    </location>
</feature>
<dbReference type="InterPro" id="IPR041667">
    <property type="entry name" value="Cupin_8"/>
</dbReference>
<evidence type="ECO:0000313" key="8">
    <source>
        <dbReference type="EMBL" id="EGG15302.1"/>
    </source>
</evidence>
<dbReference type="InterPro" id="IPR003347">
    <property type="entry name" value="JmjC_dom"/>
</dbReference>
<protein>
    <submittedName>
        <fullName evidence="8">Transcription factor jumonji</fullName>
    </submittedName>
</protein>
<keyword evidence="2" id="KW-0479">Metal-binding</keyword>
<keyword evidence="5" id="KW-0539">Nucleus</keyword>
<evidence type="ECO:0000256" key="3">
    <source>
        <dbReference type="ARBA" id="ARBA00023002"/>
    </source>
</evidence>
<gene>
    <name evidence="8" type="primary">jcdI</name>
    <name evidence="8" type="ORF">DFA_10136</name>
</gene>
<organism evidence="8 9">
    <name type="scientific">Cavenderia fasciculata</name>
    <name type="common">Slime mold</name>
    <name type="synonym">Dictyostelium fasciculatum</name>
    <dbReference type="NCBI Taxonomy" id="261658"/>
    <lineage>
        <taxon>Eukaryota</taxon>
        <taxon>Amoebozoa</taxon>
        <taxon>Evosea</taxon>
        <taxon>Eumycetozoa</taxon>
        <taxon>Dictyostelia</taxon>
        <taxon>Acytosteliales</taxon>
        <taxon>Cavenderiaceae</taxon>
        <taxon>Cavenderia</taxon>
    </lineage>
</organism>
<dbReference type="AlphaFoldDB" id="F4Q9D3"/>
<dbReference type="PANTHER" id="PTHR12480">
    <property type="entry name" value="ARGININE DEMETHYLASE AND LYSYL-HYDROXYLASE JMJD"/>
    <property type="match status" value="1"/>
</dbReference>
<evidence type="ECO:0000259" key="7">
    <source>
        <dbReference type="PROSITE" id="PS51184"/>
    </source>
</evidence>
<comment type="subcellular location">
    <subcellularLocation>
        <location evidence="1">Nucleus</location>
    </subcellularLocation>
</comment>
<dbReference type="OrthoDB" id="424465at2759"/>
<dbReference type="Pfam" id="PF13621">
    <property type="entry name" value="Cupin_8"/>
    <property type="match status" value="1"/>
</dbReference>
<dbReference type="GO" id="GO:0005634">
    <property type="term" value="C:nucleus"/>
    <property type="evidence" value="ECO:0007669"/>
    <property type="project" value="UniProtKB-SubCell"/>
</dbReference>
<evidence type="ECO:0000256" key="1">
    <source>
        <dbReference type="ARBA" id="ARBA00004123"/>
    </source>
</evidence>
<feature type="compositionally biased region" description="Low complexity" evidence="6">
    <location>
        <begin position="10"/>
        <end position="23"/>
    </location>
</feature>
<dbReference type="RefSeq" id="XP_004352022.1">
    <property type="nucleotide sequence ID" value="XM_004351970.1"/>
</dbReference>
<name>F4Q9D3_CACFS</name>
<dbReference type="STRING" id="1054147.F4Q9D3"/>
<evidence type="ECO:0000256" key="5">
    <source>
        <dbReference type="ARBA" id="ARBA00023242"/>
    </source>
</evidence>
<dbReference type="Pfam" id="PF12937">
    <property type="entry name" value="F-box-like"/>
    <property type="match status" value="1"/>
</dbReference>
<evidence type="ECO:0000313" key="9">
    <source>
        <dbReference type="Proteomes" id="UP000007797"/>
    </source>
</evidence>
<dbReference type="InterPro" id="IPR050910">
    <property type="entry name" value="JMJD6_ArgDemeth/LysHydrox"/>
</dbReference>
<dbReference type="PANTHER" id="PTHR12480:SF35">
    <property type="entry name" value="TRANSCRIPTION FACTOR JUMONJI, JMJC DOMAIN-CONTAINING PROTEIN"/>
    <property type="match status" value="1"/>
</dbReference>
<dbReference type="GO" id="GO:0046872">
    <property type="term" value="F:metal ion binding"/>
    <property type="evidence" value="ECO:0007669"/>
    <property type="project" value="UniProtKB-KW"/>
</dbReference>
<accession>F4Q9D3</accession>
<evidence type="ECO:0000256" key="2">
    <source>
        <dbReference type="ARBA" id="ARBA00022723"/>
    </source>
</evidence>
<sequence>MVVKQKKVDVATTTTPTTTPTTTATTPAVVLRETLGDFDRLTDKMVMEDIFFQLTVEDLLVCQGVSSAFYVMLNDDRLWKDVFLRQIKGTKKQVQFVKSSWKLTALSFLFGENKTIESFPHRPLHFSTFQSMEIYTRWLRRHTAVSNYFTEEMSKVVDRRDVSELSLQEFIDRYERPVVPVIFTGVQKEWPAQKEWTKERLVERFGDITFKITHQDHKRIPMTFRDYARYMSEQCDEEPLYVFDDAFGEKAPDMLSEYSVPPYFPEDLFACSGEKERPHFRWIVIGPPRSGAPWHIDPAGTSAWNSLISGRKRWLMYPPQITPIGVSMEDIDEKFYGSPPSLLWLLEVYPYLPPDQKPIECIQNPGETIFVPGGWWHMVLNLEESIAVTQNFCDSQNFEQVCQELHSDGKEYGNFKKSLLESKPEFQKRFDDFELMESQVRHGFDNLEYWTPMIKELFRRHLPNQPLDDNTFKVESPISGQSPVFIVNSQYVVKFYCTEFGGEKSYLHESHLYTVIRQDDVLQSVFPRLLGNGYYVDGVNINYCDNLKWKWPYIVTSFIKGVNLQEVQIVPEQLEYPYPPPAVVEEDDDDEDEEDEEEDIPPVVDEKNLINLTADTLVRLHSIEPVIPTTDDNNLVTNPFITDKSDLWVSWKEELKNLYDKHIGNHWNWGGMPQHLRSSMAPYLPKDLNTIIDTRLPPCYLHTDLTDENVLGEVIHDQPTNADDKKKKKQLSLIRFLKKGLHMEEKRSSPHPSGLWVPKYMIDFGDSKFGDRWYELISLHLSVFAGDKQRFKQFLSSYTFSKRDGDSLAGKTWLWLYQQDPQAFIYRCMCYTIIHHCDAMTTITRHFPTYRNAKTIQEIAKLMYDLDYNPDPSTII</sequence>
<dbReference type="Proteomes" id="UP000007797">
    <property type="component" value="Unassembled WGS sequence"/>
</dbReference>
<dbReference type="FunFam" id="2.60.120.650:FF:000045">
    <property type="entry name" value="F-box protein At1g78280"/>
    <property type="match status" value="1"/>
</dbReference>
<dbReference type="KEGG" id="dfa:DFA_10136"/>
<reference evidence="9" key="1">
    <citation type="journal article" date="2011" name="Genome Res.">
        <title>Phylogeny-wide analysis of social amoeba genomes highlights ancient origins for complex intercellular communication.</title>
        <authorList>
            <person name="Heidel A.J."/>
            <person name="Lawal H.M."/>
            <person name="Felder M."/>
            <person name="Schilde C."/>
            <person name="Helps N.R."/>
            <person name="Tunggal B."/>
            <person name="Rivero F."/>
            <person name="John U."/>
            <person name="Schleicher M."/>
            <person name="Eichinger L."/>
            <person name="Platzer M."/>
            <person name="Noegel A.A."/>
            <person name="Schaap P."/>
            <person name="Gloeckner G."/>
        </authorList>
    </citation>
    <scope>NUCLEOTIDE SEQUENCE [LARGE SCALE GENOMIC DNA]</scope>
    <source>
        <strain evidence="9">SH3</strain>
    </source>
</reference>
<keyword evidence="9" id="KW-1185">Reference proteome</keyword>
<dbReference type="InterPro" id="IPR036047">
    <property type="entry name" value="F-box-like_dom_sf"/>
</dbReference>
<evidence type="ECO:0000256" key="6">
    <source>
        <dbReference type="SAM" id="MobiDB-lite"/>
    </source>
</evidence>
<feature type="compositionally biased region" description="Acidic residues" evidence="6">
    <location>
        <begin position="584"/>
        <end position="600"/>
    </location>
</feature>
<dbReference type="GeneID" id="14867295"/>
<feature type="region of interest" description="Disordered" evidence="6">
    <location>
        <begin position="577"/>
        <end position="600"/>
    </location>
</feature>
<evidence type="ECO:0000256" key="4">
    <source>
        <dbReference type="ARBA" id="ARBA00023004"/>
    </source>
</evidence>
<dbReference type="OMA" id="RWLMYPP"/>
<dbReference type="EMBL" id="GL883026">
    <property type="protein sequence ID" value="EGG15302.1"/>
    <property type="molecule type" value="Genomic_DNA"/>
</dbReference>
<dbReference type="SUPFAM" id="SSF51197">
    <property type="entry name" value="Clavaminate synthase-like"/>
    <property type="match status" value="1"/>
</dbReference>
<dbReference type="GO" id="GO:0016491">
    <property type="term" value="F:oxidoreductase activity"/>
    <property type="evidence" value="ECO:0007669"/>
    <property type="project" value="UniProtKB-KW"/>
</dbReference>